<dbReference type="PANTHER" id="PTHR15607">
    <property type="entry name" value="SYNAPTONEMAL COMPLEX PROTEIN-RELATED"/>
    <property type="match status" value="1"/>
</dbReference>
<dbReference type="Proteomes" id="UP000010556">
    <property type="component" value="Unassembled WGS sequence"/>
</dbReference>
<dbReference type="GO" id="GO:0000800">
    <property type="term" value="C:lateral element"/>
    <property type="evidence" value="ECO:0007669"/>
    <property type="project" value="TreeGrafter"/>
</dbReference>
<keyword evidence="3" id="KW-1185">Reference proteome</keyword>
<feature type="region of interest" description="Disordered" evidence="1">
    <location>
        <begin position="110"/>
        <end position="143"/>
    </location>
</feature>
<dbReference type="eggNOG" id="ENOG502QVM5">
    <property type="taxonomic scope" value="Eukaryota"/>
</dbReference>
<sequence length="569" mass="65169">MCGRARTVQLKLHGPCAEVGFRPGRVYFEEVGVRSLRSTPQIEDTLKKMNAMLDKIPQDARKILYNQEMLNLMVFTFPCLSAFLDKYEILVPESQISPVAEELISLKENPNSQKKFPKPPEYIKNSTQGDRKNSQSEIFTPGKRKMSEASILVTGAEIYNKRSPLHLTNTSTSRRRKIKPPLQVRSSAEKPGVSETGVDNAVSRQSKSPAERSRGDETHKHIKTADVAEKTENKNLEFLNQNFNESQYSVRGSQAVGKIEKSVNDVYNFNLNGADEPIIKLGVTSHKNKNLFSDTDTEYSCDDGKTDISWLRESKSKPQLIGYSRNKSVKNKEKSGKSSPTHHLNRKRMYIDDINPVEVGLEEEEEGRAKLLPQKLSKMENADHHSHKMSESTCPLSANDSSVPVKNWGTEISDVDMMCEQFNTEFKKKYNSHHKLMDNFTMQSWKTAQQHLKIMNRHIQEYRIKKLDKFHFSIIKELENFEKDSQSLKDLEKEFADFGEKVVQKFSVYQKSEQERLHHLKASLDKNVFYGTGQEETICTSEQEEELLNVRKGLLSLFMACETNVNVEL</sequence>
<dbReference type="AlphaFoldDB" id="L5LNC2"/>
<reference evidence="3" key="1">
    <citation type="journal article" date="2013" name="Science">
        <title>Comparative analysis of bat genomes provides insight into the evolution of flight and immunity.</title>
        <authorList>
            <person name="Zhang G."/>
            <person name="Cowled C."/>
            <person name="Shi Z."/>
            <person name="Huang Z."/>
            <person name="Bishop-Lilly K.A."/>
            <person name="Fang X."/>
            <person name="Wynne J.W."/>
            <person name="Xiong Z."/>
            <person name="Baker M.L."/>
            <person name="Zhao W."/>
            <person name="Tachedjian M."/>
            <person name="Zhu Y."/>
            <person name="Zhou P."/>
            <person name="Jiang X."/>
            <person name="Ng J."/>
            <person name="Yang L."/>
            <person name="Wu L."/>
            <person name="Xiao J."/>
            <person name="Feng Y."/>
            <person name="Chen Y."/>
            <person name="Sun X."/>
            <person name="Zhang Y."/>
            <person name="Marsh G.A."/>
            <person name="Crameri G."/>
            <person name="Broder C.C."/>
            <person name="Frey K.G."/>
            <person name="Wang L.F."/>
            <person name="Wang J."/>
        </authorList>
    </citation>
    <scope>NUCLEOTIDE SEQUENCE [LARGE SCALE GENOMIC DNA]</scope>
</reference>
<dbReference type="InterPro" id="IPR024835">
    <property type="entry name" value="SYCP2-like"/>
</dbReference>
<name>L5LNC2_MYODS</name>
<dbReference type="PANTHER" id="PTHR15607:SF12">
    <property type="entry name" value="SYNAPTONEMAL COMPLEX PROTEIN 2"/>
    <property type="match status" value="1"/>
</dbReference>
<dbReference type="EMBL" id="KB110092">
    <property type="protein sequence ID" value="ELK27576.1"/>
    <property type="molecule type" value="Genomic_DNA"/>
</dbReference>
<dbReference type="GO" id="GO:0000779">
    <property type="term" value="C:condensed chromosome, centromeric region"/>
    <property type="evidence" value="ECO:0007669"/>
    <property type="project" value="TreeGrafter"/>
</dbReference>
<feature type="region of interest" description="Disordered" evidence="1">
    <location>
        <begin position="321"/>
        <end position="345"/>
    </location>
</feature>
<accession>L5LNC2</accession>
<organism evidence="2 3">
    <name type="scientific">Myotis davidii</name>
    <name type="common">David's myotis</name>
    <dbReference type="NCBI Taxonomy" id="225400"/>
    <lineage>
        <taxon>Eukaryota</taxon>
        <taxon>Metazoa</taxon>
        <taxon>Chordata</taxon>
        <taxon>Craniata</taxon>
        <taxon>Vertebrata</taxon>
        <taxon>Euteleostomi</taxon>
        <taxon>Mammalia</taxon>
        <taxon>Eutheria</taxon>
        <taxon>Laurasiatheria</taxon>
        <taxon>Chiroptera</taxon>
        <taxon>Yangochiroptera</taxon>
        <taxon>Vespertilionidae</taxon>
        <taxon>Myotis</taxon>
    </lineage>
</organism>
<protein>
    <submittedName>
        <fullName evidence="2">Synaptonemal complex protein 2</fullName>
    </submittedName>
</protein>
<evidence type="ECO:0000313" key="3">
    <source>
        <dbReference type="Proteomes" id="UP000010556"/>
    </source>
</evidence>
<dbReference type="GO" id="GO:0007140">
    <property type="term" value="P:male meiotic nuclear division"/>
    <property type="evidence" value="ECO:0007669"/>
    <property type="project" value="TreeGrafter"/>
</dbReference>
<feature type="region of interest" description="Disordered" evidence="1">
    <location>
        <begin position="163"/>
        <end position="221"/>
    </location>
</feature>
<dbReference type="GO" id="GO:0007143">
    <property type="term" value="P:female meiotic nuclear division"/>
    <property type="evidence" value="ECO:0007669"/>
    <property type="project" value="TreeGrafter"/>
</dbReference>
<evidence type="ECO:0000256" key="1">
    <source>
        <dbReference type="SAM" id="MobiDB-lite"/>
    </source>
</evidence>
<proteinExistence type="predicted"/>
<gene>
    <name evidence="2" type="ORF">MDA_GLEAN10010095</name>
</gene>
<evidence type="ECO:0000313" key="2">
    <source>
        <dbReference type="EMBL" id="ELK27576.1"/>
    </source>
</evidence>
<feature type="compositionally biased region" description="Basic and acidic residues" evidence="1">
    <location>
        <begin position="209"/>
        <end position="221"/>
    </location>
</feature>